<comment type="similarity">
    <text evidence="2">Belongs to the ABC transporter superfamily. ABCA family.</text>
</comment>
<evidence type="ECO:0000256" key="6">
    <source>
        <dbReference type="ARBA" id="ARBA00022840"/>
    </source>
</evidence>
<dbReference type="Proteomes" id="UP000035682">
    <property type="component" value="Unplaced"/>
</dbReference>
<dbReference type="Pfam" id="PF12698">
    <property type="entry name" value="ABC2_membrane_3"/>
    <property type="match status" value="1"/>
</dbReference>
<feature type="transmembrane region" description="Helical" evidence="9">
    <location>
        <begin position="1476"/>
        <end position="1497"/>
    </location>
</feature>
<dbReference type="SMART" id="SM00382">
    <property type="entry name" value="AAA"/>
    <property type="match status" value="2"/>
</dbReference>
<feature type="transmembrane region" description="Helical" evidence="9">
    <location>
        <begin position="1568"/>
        <end position="1590"/>
    </location>
</feature>
<feature type="transmembrane region" description="Helical" evidence="9">
    <location>
        <begin position="707"/>
        <end position="733"/>
    </location>
</feature>
<dbReference type="EMBL" id="LN609529">
    <property type="protein sequence ID" value="CEF68575.1"/>
    <property type="molecule type" value="Genomic_DNA"/>
</dbReference>
<evidence type="ECO:0000313" key="12">
    <source>
        <dbReference type="Proteomes" id="UP000035682"/>
    </source>
</evidence>
<dbReference type="eggNOG" id="KOG0059">
    <property type="taxonomic scope" value="Eukaryota"/>
</dbReference>
<dbReference type="InterPro" id="IPR027417">
    <property type="entry name" value="P-loop_NTPase"/>
</dbReference>
<feature type="transmembrane region" description="Helical" evidence="9">
    <location>
        <begin position="645"/>
        <end position="671"/>
    </location>
</feature>
<name>A0A090LLY3_STRRB</name>
<dbReference type="PROSITE" id="PS50893">
    <property type="entry name" value="ABC_TRANSPORTER_2"/>
    <property type="match status" value="2"/>
</dbReference>
<dbReference type="Gene3D" id="3.40.50.300">
    <property type="entry name" value="P-loop containing nucleotide triphosphate hydrolases"/>
    <property type="match status" value="2"/>
</dbReference>
<dbReference type="InterPro" id="IPR017871">
    <property type="entry name" value="ABC_transporter-like_CS"/>
</dbReference>
<feature type="transmembrane region" description="Helical" evidence="9">
    <location>
        <begin position="611"/>
        <end position="633"/>
    </location>
</feature>
<evidence type="ECO:0000256" key="2">
    <source>
        <dbReference type="ARBA" id="ARBA00008869"/>
    </source>
</evidence>
<dbReference type="InterPro" id="IPR026082">
    <property type="entry name" value="ABCA"/>
</dbReference>
<feature type="transmembrane region" description="Helical" evidence="9">
    <location>
        <begin position="573"/>
        <end position="599"/>
    </location>
</feature>
<gene>
    <name evidence="11 13 14" type="ORF">SRAE_2000323100</name>
</gene>
<keyword evidence="3" id="KW-0813">Transport</keyword>
<feature type="transmembrane region" description="Helical" evidence="9">
    <location>
        <begin position="1629"/>
        <end position="1650"/>
    </location>
</feature>
<evidence type="ECO:0000256" key="4">
    <source>
        <dbReference type="ARBA" id="ARBA00022692"/>
    </source>
</evidence>
<dbReference type="GO" id="GO:0005524">
    <property type="term" value="F:ATP binding"/>
    <property type="evidence" value="ECO:0007669"/>
    <property type="project" value="UniProtKB-KW"/>
</dbReference>
<keyword evidence="6 11" id="KW-0067">ATP-binding</keyword>
<dbReference type="GO" id="GO:0140359">
    <property type="term" value="F:ABC-type transporter activity"/>
    <property type="evidence" value="ECO:0007669"/>
    <property type="project" value="InterPro"/>
</dbReference>
<dbReference type="RefSeq" id="XP_024507775.1">
    <property type="nucleotide sequence ID" value="XM_024654400.1"/>
</dbReference>
<dbReference type="WBParaSite" id="SRAE_2000323100.1">
    <property type="protein sequence ID" value="SRAE_2000323100.1"/>
    <property type="gene ID" value="WBGene00263452"/>
</dbReference>
<evidence type="ECO:0000259" key="10">
    <source>
        <dbReference type="PROSITE" id="PS50893"/>
    </source>
</evidence>
<dbReference type="STRING" id="34506.A0A090LLY3"/>
<dbReference type="InterPro" id="IPR013525">
    <property type="entry name" value="ABC2_TM"/>
</dbReference>
<dbReference type="GO" id="GO:0016887">
    <property type="term" value="F:ATP hydrolysis activity"/>
    <property type="evidence" value="ECO:0007669"/>
    <property type="project" value="InterPro"/>
</dbReference>
<dbReference type="InterPro" id="IPR003593">
    <property type="entry name" value="AAA+_ATPase"/>
</dbReference>
<dbReference type="PANTHER" id="PTHR19229">
    <property type="entry name" value="ATP-BINDING CASSETTE TRANSPORTER SUBFAMILY A ABCA"/>
    <property type="match status" value="1"/>
</dbReference>
<sequence>MNNILRHLLLLLKKIWIQRWRKKGFILLEFVLPISMFIILTIMRLFTQDYPKSHCHYDAKGLLSAGIQPMLDGILISYKNPCRISETSGGDTRYINTKILRSKLSLGGEYTLKFFKFIGEIDNFETLTQENLLQLYISKYKTDYDDNTSFLSKFKQNFNQSLYKKFNNSIKFKKKNKLSYHFNKIIKYKSLDNNNFGKSIMIDSELKRDFETLTNNIEDVFNVEKFMNERIHKTKTMERTICGGYKLPSFSGCKYYRYFDEITAKIKPLAAGYILITPKNNESQIIYDKISKGLFQLSDIIEYIKYFIVNKDLIKSVLNNSDINKIINILEKEEKNFYFLDIFEITNTISILKSYYNIHYPFLSFTDTIIDMIYENIFKELENIIPCLYFDRIQFVKNETEMENTALCLQKYNMFYTGIVLHDISVFNSTDLNTYNFTSLNNSIIYSLRPVNYLIDTGTKIFSRFHVRHLPRNDYTQDLKYFTSGFIYLQDIIDRILIEQKTKLPIPKFGIYTQQEPSPCVLYDTSFDINYSISLCIVSSFIFTFGLLVKNVVGEKESFIADIMFIRGLSEVLYYLAYFLDSIIVNSIISCLICLMLVYGKILMNINFWSLYIPMIFYVIATSSQIIIICSIFKNSYYALGISSFIYIVGFIPSALHAIGNFGFTYIYLIFPQSAIGSLLEIYINKYPGDISFFEYFDTLKLYTGLYYWHAYLMILIDVIFYTIFAFIIIPLLKTLEHTKFWTCIIQKINIFSKKIENDEINFSIIEDIPNDYISSVKIHNLVIRYPNGVYGLKGVSMNFYNNQITAFLGHNGAGKSTTVRFLSGMQKATSGYAIIYGKDSRYEMNEIRKMIGICPQENVLFYYLTVYEHFKFFGGLMNIPDDKLEYEINNILTDIGMIFKKDCLGYNLSGGMKRKLCMGLALLGGSKLIILDEPTSGVDPLQRRSIWDLIFKIKENRTIILSTHYMDEAEVLGDRILVMQSGKVGAEGSIKFLKEKLGNEILLKIRKECIEKCKDSKCQEYISKYCKLEKCSPLYMHYRIPQEQNNVISDLLSYLKKNIGMPCSDFQLYLSDFQDFFLKLSEKKSTFDLNLISNNINESSTSSESFNNISEFKHPEFKQEMNTFKLFWTRYFVLLKKRYYLFKNDFALEMTQRTLPLFTLILALLYSFVVEKSQVFENTKVVDVPLNIDISDGLNFYPLQSYISYNEYNEDYNIRSSNSTIKYLIKSPGLGNYCTVKRSDKNSTSLKYGDCDKFENYEKNAISTIIDKKTFPLSIVSNSTCRCGIKYWNCSSTNFYVKVATFKIQPNITLKDYSSVNISKVRLGQSDINGMIINGSSEEHQKYNLSKIHYSIDLLFKTLINNFAEEKVGKIWFNNRYYISSTAFLNSLSSAILRENYNKQGKMYNNSGVFTIKNPMVGLKSQADKDFENMLSSGVISLGILFSFTMMNAGNVKLLITERETLINELIRCSGTGRFVYWISYFTFDYFIFTIATFIIYNMKCFLGVTSVFFLFGLNYILSIYIIQHLYSDPAKGYIAIGLSSFFLGSFLQVLFIVLQKLATESNQFILVKNICLYIFALCPQFNINMTIYKTLMYTFIMKKLENSLNKEDNLLMNDMHIQPNLYSWDQLTIHIVILSITFFIRIILLLIVDNGFDCFPLLKILRKWYLKHVFAKTLFHEEYTHPTVLKEQNLVKTIDLNDNSSIYGVVCCNISKFYSYNKLAVKNISLSALKGECLGFLGTNGAGKSTTFYILTQIVYPDMGKTKSFGSYGYCPQIHSLNDGLTVKNNFKMYGLLRGISKESIDNVVEWVLQQMSLKDYADKLSKNLSGGNKRKLQAGIAIIGNPNIIYLDEPTSGMDPKSQTFLWNVIEKLREHKKTIIMCSHSMEECEVMCQKICIMVDGRIKIIGTMQSLKNELGYQYVLKIKAKEFSELTICNIIESHVTTASKLSIQYNLITYKLKYYQNIFEDLLSTIEKLSEQKLILDYNFRPVNLDDIFSVVADGFEARNI</sequence>
<dbReference type="InterPro" id="IPR003439">
    <property type="entry name" value="ABC_transporter-like_ATP-bd"/>
</dbReference>
<dbReference type="GO" id="GO:0016020">
    <property type="term" value="C:membrane"/>
    <property type="evidence" value="ECO:0007669"/>
    <property type="project" value="UniProtKB-SubCell"/>
</dbReference>
<keyword evidence="5" id="KW-0547">Nucleotide-binding</keyword>
<dbReference type="WormBase" id="SRAE_2000323100">
    <property type="protein sequence ID" value="SRP04295"/>
    <property type="gene ID" value="WBGene00263452"/>
</dbReference>
<proteinExistence type="inferred from homology"/>
<keyword evidence="7 9" id="KW-1133">Transmembrane helix</keyword>
<comment type="subcellular location">
    <subcellularLocation>
        <location evidence="1">Membrane</location>
        <topology evidence="1">Multi-pass membrane protein</topology>
    </subcellularLocation>
</comment>
<evidence type="ECO:0000256" key="3">
    <source>
        <dbReference type="ARBA" id="ARBA00022448"/>
    </source>
</evidence>
<dbReference type="FunFam" id="3.40.50.300:FF:002275">
    <property type="entry name" value="ATP-binding cassette, subfamily A (ABC1), member 16"/>
    <property type="match status" value="1"/>
</dbReference>
<feature type="domain" description="ABC transporter" evidence="10">
    <location>
        <begin position="777"/>
        <end position="1007"/>
    </location>
</feature>
<accession>A0A090LLY3</accession>
<feature type="transmembrane region" description="Helical" evidence="9">
    <location>
        <begin position="24"/>
        <end position="46"/>
    </location>
</feature>
<dbReference type="GeneID" id="36380945"/>
<keyword evidence="8 9" id="KW-0472">Membrane</keyword>
<dbReference type="FunFam" id="3.40.50.300:FF:000335">
    <property type="entry name" value="ATP binding cassette subfamily A member 5"/>
    <property type="match status" value="1"/>
</dbReference>
<evidence type="ECO:0000256" key="5">
    <source>
        <dbReference type="ARBA" id="ARBA00022741"/>
    </source>
</evidence>
<dbReference type="OrthoDB" id="10255969at2759"/>
<feature type="transmembrane region" description="Helical" evidence="9">
    <location>
        <begin position="531"/>
        <end position="553"/>
    </location>
</feature>
<evidence type="ECO:0000256" key="8">
    <source>
        <dbReference type="ARBA" id="ARBA00023136"/>
    </source>
</evidence>
<reference evidence="13" key="2">
    <citation type="submission" date="2020-12" db="UniProtKB">
        <authorList>
            <consortium name="WormBaseParasite"/>
        </authorList>
    </citation>
    <scope>IDENTIFICATION</scope>
</reference>
<feature type="domain" description="ABC transporter" evidence="10">
    <location>
        <begin position="1707"/>
        <end position="1926"/>
    </location>
</feature>
<evidence type="ECO:0000256" key="9">
    <source>
        <dbReference type="SAM" id="Phobius"/>
    </source>
</evidence>
<feature type="transmembrane region" description="Helical" evidence="9">
    <location>
        <begin position="1503"/>
        <end position="1524"/>
    </location>
</feature>
<evidence type="ECO:0000313" key="13">
    <source>
        <dbReference type="WBParaSite" id="SRAE_2000323100.1"/>
    </source>
</evidence>
<dbReference type="PANTHER" id="PTHR19229:SF250">
    <property type="entry name" value="ABC TRANSPORTER DOMAIN-CONTAINING PROTEIN-RELATED"/>
    <property type="match status" value="1"/>
</dbReference>
<dbReference type="CTD" id="36380945"/>
<dbReference type="Pfam" id="PF00005">
    <property type="entry name" value="ABC_tran"/>
    <property type="match status" value="2"/>
</dbReference>
<evidence type="ECO:0000313" key="14">
    <source>
        <dbReference type="WormBase" id="SRAE_2000323100"/>
    </source>
</evidence>
<dbReference type="CDD" id="cd03263">
    <property type="entry name" value="ABC_subfamily_A"/>
    <property type="match status" value="2"/>
</dbReference>
<evidence type="ECO:0000256" key="7">
    <source>
        <dbReference type="ARBA" id="ARBA00022989"/>
    </source>
</evidence>
<keyword evidence="4 9" id="KW-0812">Transmembrane</keyword>
<dbReference type="PROSITE" id="PS00211">
    <property type="entry name" value="ABC_TRANSPORTER_1"/>
    <property type="match status" value="1"/>
</dbReference>
<dbReference type="SUPFAM" id="SSF52540">
    <property type="entry name" value="P-loop containing nucleoside triphosphate hydrolases"/>
    <property type="match status" value="2"/>
</dbReference>
<protein>
    <submittedName>
        <fullName evidence="11 13">Retinal-specific ATP-binding cassette transporter</fullName>
    </submittedName>
</protein>
<dbReference type="GO" id="GO:0005319">
    <property type="term" value="F:lipid transporter activity"/>
    <property type="evidence" value="ECO:0007669"/>
    <property type="project" value="TreeGrafter"/>
</dbReference>
<organism evidence="11">
    <name type="scientific">Strongyloides ratti</name>
    <name type="common">Parasitic roundworm</name>
    <dbReference type="NCBI Taxonomy" id="34506"/>
    <lineage>
        <taxon>Eukaryota</taxon>
        <taxon>Metazoa</taxon>
        <taxon>Ecdysozoa</taxon>
        <taxon>Nematoda</taxon>
        <taxon>Chromadorea</taxon>
        <taxon>Rhabditida</taxon>
        <taxon>Tylenchina</taxon>
        <taxon>Panagrolaimomorpha</taxon>
        <taxon>Strongyloidoidea</taxon>
        <taxon>Strongyloididae</taxon>
        <taxon>Strongyloides</taxon>
    </lineage>
</organism>
<reference evidence="11 12" key="1">
    <citation type="submission" date="2014-09" db="EMBL/GenBank/DDBJ databases">
        <authorList>
            <person name="Martin A.A."/>
        </authorList>
    </citation>
    <scope>NUCLEOTIDE SEQUENCE</scope>
    <source>
        <strain evidence="12">ED321</strain>
        <strain evidence="11">ED321 Heterogonic</strain>
    </source>
</reference>
<feature type="transmembrane region" description="Helical" evidence="9">
    <location>
        <begin position="1536"/>
        <end position="1556"/>
    </location>
</feature>
<keyword evidence="12" id="KW-1185">Reference proteome</keyword>
<evidence type="ECO:0000256" key="1">
    <source>
        <dbReference type="ARBA" id="ARBA00004141"/>
    </source>
</evidence>
<evidence type="ECO:0000313" key="11">
    <source>
        <dbReference type="EMBL" id="CEF68575.1"/>
    </source>
</evidence>